<keyword evidence="3" id="KW-0548">Nucleotidyltransferase</keyword>
<dbReference type="Gene3D" id="1.10.3090.10">
    <property type="entry name" value="cca-adding enzyme, domain 2"/>
    <property type="match status" value="1"/>
</dbReference>
<evidence type="ECO:0000256" key="4">
    <source>
        <dbReference type="ARBA" id="ARBA00022723"/>
    </source>
</evidence>
<evidence type="ECO:0000256" key="8">
    <source>
        <dbReference type="ARBA" id="ARBA00022884"/>
    </source>
</evidence>
<dbReference type="AlphaFoldDB" id="A0A2H0V5C1"/>
<evidence type="ECO:0000313" key="12">
    <source>
        <dbReference type="Proteomes" id="UP000229901"/>
    </source>
</evidence>
<protein>
    <recommendedName>
        <fullName evidence="10">Poly A polymerase head domain-containing protein</fullName>
    </recommendedName>
</protein>
<reference evidence="12" key="1">
    <citation type="submission" date="2017-09" db="EMBL/GenBank/DDBJ databases">
        <title>Depth-based differentiation of microbial function through sediment-hosted aquifers and enrichment of novel symbionts in the deep terrestrial subsurface.</title>
        <authorList>
            <person name="Probst A.J."/>
            <person name="Ladd B."/>
            <person name="Jarett J.K."/>
            <person name="Geller-Mcgrath D.E."/>
            <person name="Sieber C.M.K."/>
            <person name="Emerson J.B."/>
            <person name="Anantharaman K."/>
            <person name="Thomas B.C."/>
            <person name="Malmstrom R."/>
            <person name="Stieglmeier M."/>
            <person name="Klingl A."/>
            <person name="Woyke T."/>
            <person name="Ryan C.M."/>
            <person name="Banfield J.F."/>
        </authorList>
    </citation>
    <scope>NUCLEOTIDE SEQUENCE [LARGE SCALE GENOMIC DNA]</scope>
</reference>
<evidence type="ECO:0000256" key="1">
    <source>
        <dbReference type="ARBA" id="ARBA00022679"/>
    </source>
</evidence>
<dbReference type="SUPFAM" id="SSF81891">
    <property type="entry name" value="Poly A polymerase C-terminal region-like"/>
    <property type="match status" value="1"/>
</dbReference>
<evidence type="ECO:0000259" key="10">
    <source>
        <dbReference type="Pfam" id="PF01743"/>
    </source>
</evidence>
<keyword evidence="8 9" id="KW-0694">RNA-binding</keyword>
<dbReference type="EMBL" id="PFAP01000011">
    <property type="protein sequence ID" value="PIR94307.1"/>
    <property type="molecule type" value="Genomic_DNA"/>
</dbReference>
<dbReference type="PANTHER" id="PTHR47545">
    <property type="entry name" value="MULTIFUNCTIONAL CCA PROTEIN"/>
    <property type="match status" value="1"/>
</dbReference>
<evidence type="ECO:0000256" key="9">
    <source>
        <dbReference type="RuleBase" id="RU003953"/>
    </source>
</evidence>
<evidence type="ECO:0000256" key="7">
    <source>
        <dbReference type="ARBA" id="ARBA00022842"/>
    </source>
</evidence>
<dbReference type="Gene3D" id="3.30.460.10">
    <property type="entry name" value="Beta Polymerase, domain 2"/>
    <property type="match status" value="1"/>
</dbReference>
<dbReference type="InterPro" id="IPR043519">
    <property type="entry name" value="NT_sf"/>
</dbReference>
<evidence type="ECO:0000256" key="5">
    <source>
        <dbReference type="ARBA" id="ARBA00022741"/>
    </source>
</evidence>
<dbReference type="GO" id="GO:0003723">
    <property type="term" value="F:RNA binding"/>
    <property type="evidence" value="ECO:0007669"/>
    <property type="project" value="UniProtKB-KW"/>
</dbReference>
<dbReference type="GO" id="GO:0008033">
    <property type="term" value="P:tRNA processing"/>
    <property type="evidence" value="ECO:0007669"/>
    <property type="project" value="UniProtKB-KW"/>
</dbReference>
<keyword evidence="7" id="KW-0460">Magnesium</keyword>
<name>A0A2H0V5C1_9BACT</name>
<dbReference type="InterPro" id="IPR050124">
    <property type="entry name" value="tRNA_CCA-adding_enzyme"/>
</dbReference>
<dbReference type="GO" id="GO:0046872">
    <property type="term" value="F:metal ion binding"/>
    <property type="evidence" value="ECO:0007669"/>
    <property type="project" value="UniProtKB-KW"/>
</dbReference>
<evidence type="ECO:0000256" key="6">
    <source>
        <dbReference type="ARBA" id="ARBA00022840"/>
    </source>
</evidence>
<sequence>MYQLPIHQFLIIYISMEDPTKTNIEKPDTIKERFIRKIENEPNLKFIDALIEKFPDMKIYLVGGIVRDTLVGEHVKSKDYDFIICGVPHPELEKAMTGLGHWTYAGSNFGVYKFRPHDFTLKYDFDIALPRREQPHGTGKRADVDVQSDYTMKVEDDLGRRDLTINAMAWDIKNQKLVDPYHGQKDLKNKVVRSVGNPLERFTEDRSRMFRAIRFSCKFNFEIDLFTYEAIESFMPRVNETIVIQDEKTGKEKEVRITPMDTIRIEMFKALAANPAKAFRLLEKTGAWHEILPELDALRNKTTLWKRLQTTLELLTKENLSQELTEEYDLNISNHDETGDFIFAIILYHIKLALPEPPTTTTKKAARRADPIQQILERINLSRKEKDKATWLLTNIDTITTKLPDNLAEQEQLLDHQHTQDALTLALIIHQTDQQIDDHLQYENQKDAINRFATLFDDSGELPAPFLTGRDVMQALGLDKGGPIINELLQKLRHLQLAKEIKTKTEAIDWISSQ</sequence>
<gene>
    <name evidence="11" type="ORF">COT97_02350</name>
</gene>
<keyword evidence="1 9" id="KW-0808">Transferase</keyword>
<keyword evidence="6" id="KW-0067">ATP-binding</keyword>
<dbReference type="SUPFAM" id="SSF81301">
    <property type="entry name" value="Nucleotidyltransferase"/>
    <property type="match status" value="1"/>
</dbReference>
<dbReference type="PANTHER" id="PTHR47545:SF1">
    <property type="entry name" value="MULTIFUNCTIONAL CCA PROTEIN"/>
    <property type="match status" value="1"/>
</dbReference>
<keyword evidence="5" id="KW-0547">Nucleotide-binding</keyword>
<dbReference type="InterPro" id="IPR002646">
    <property type="entry name" value="PolA_pol_head_dom"/>
</dbReference>
<dbReference type="CDD" id="cd05398">
    <property type="entry name" value="NT_ClassII-CCAase"/>
    <property type="match status" value="1"/>
</dbReference>
<proteinExistence type="inferred from homology"/>
<comment type="caution">
    <text evidence="11">The sequence shown here is derived from an EMBL/GenBank/DDBJ whole genome shotgun (WGS) entry which is preliminary data.</text>
</comment>
<keyword evidence="4" id="KW-0479">Metal-binding</keyword>
<accession>A0A2H0V5C1</accession>
<dbReference type="GO" id="GO:0016779">
    <property type="term" value="F:nucleotidyltransferase activity"/>
    <property type="evidence" value="ECO:0007669"/>
    <property type="project" value="UniProtKB-KW"/>
</dbReference>
<dbReference type="Pfam" id="PF01743">
    <property type="entry name" value="PolyA_pol"/>
    <property type="match status" value="1"/>
</dbReference>
<feature type="domain" description="Poly A polymerase head" evidence="10">
    <location>
        <begin position="59"/>
        <end position="193"/>
    </location>
</feature>
<dbReference type="GO" id="GO:0005524">
    <property type="term" value="F:ATP binding"/>
    <property type="evidence" value="ECO:0007669"/>
    <property type="project" value="UniProtKB-KW"/>
</dbReference>
<comment type="similarity">
    <text evidence="9">Belongs to the tRNA nucleotidyltransferase/poly(A) polymerase family.</text>
</comment>
<dbReference type="Proteomes" id="UP000229901">
    <property type="component" value="Unassembled WGS sequence"/>
</dbReference>
<evidence type="ECO:0000256" key="2">
    <source>
        <dbReference type="ARBA" id="ARBA00022694"/>
    </source>
</evidence>
<organism evidence="11 12">
    <name type="scientific">Candidatus Falkowbacteria bacterium CG10_big_fil_rev_8_21_14_0_10_39_11</name>
    <dbReference type="NCBI Taxonomy" id="1974565"/>
    <lineage>
        <taxon>Bacteria</taxon>
        <taxon>Candidatus Falkowiibacteriota</taxon>
    </lineage>
</organism>
<evidence type="ECO:0000256" key="3">
    <source>
        <dbReference type="ARBA" id="ARBA00022695"/>
    </source>
</evidence>
<keyword evidence="2" id="KW-0819">tRNA processing</keyword>
<evidence type="ECO:0000313" key="11">
    <source>
        <dbReference type="EMBL" id="PIR94307.1"/>
    </source>
</evidence>